<sequence length="43" mass="4970">MPYNKTDQEKCHFILAIPKIRFAGFLDYMGNLIVGDSSQEHLQ</sequence>
<dbReference type="AlphaFoldDB" id="A0A0C5CA27"/>
<reference evidence="2" key="1">
    <citation type="submission" date="2015-02" db="EMBL/GenBank/DDBJ databases">
        <title>Characterization of two novel Thaumarchaeota isolated from the Northern Adriatic Sea.</title>
        <authorList>
            <person name="Bayer B."/>
            <person name="Vojvoda J."/>
            <person name="Offre P."/>
            <person name="Srivastava A."/>
            <person name="Elisabeth N."/>
            <person name="Garcia J.A.L."/>
            <person name="Schleper C."/>
            <person name="Herndl G.J."/>
        </authorList>
    </citation>
    <scope>NUCLEOTIDE SEQUENCE [LARGE SCALE GENOMIC DNA]</scope>
    <source>
        <strain evidence="2">D3C</strain>
    </source>
</reference>
<dbReference type="STRING" id="1582439.NPIRD3C_0795"/>
<gene>
    <name evidence="1" type="ORF">NPIRD3C_0795</name>
</gene>
<keyword evidence="2" id="KW-1185">Reference proteome</keyword>
<dbReference type="EMBL" id="CP010868">
    <property type="protein sequence ID" value="AJM92007.1"/>
    <property type="molecule type" value="Genomic_DNA"/>
</dbReference>
<accession>A0A0C5CA27</accession>
<dbReference type="KEGG" id="nid:NPIRD3C_0795"/>
<proteinExistence type="predicted"/>
<name>A0A0C5CA27_9ARCH</name>
<reference evidence="1 2" key="2">
    <citation type="journal article" date="2016" name="ISME J.">
        <title>Physiological and genomic characterization of two novel marine thaumarchaeal strains indicates niche differentiation.</title>
        <authorList>
            <person name="Bayer B."/>
            <person name="Vojvoda J."/>
            <person name="Offre P."/>
            <person name="Alves R.J."/>
            <person name="Elisabeth N.H."/>
            <person name="Garcia J.A."/>
            <person name="Volland J.M."/>
            <person name="Srivastava A."/>
            <person name="Schleper C."/>
            <person name="Herndl G.J."/>
        </authorList>
    </citation>
    <scope>NUCLEOTIDE SEQUENCE [LARGE SCALE GENOMIC DNA]</scope>
    <source>
        <strain evidence="1 2">D3C</strain>
    </source>
</reference>
<reference evidence="1 2" key="3">
    <citation type="journal article" date="2019" name="Int. J. Syst. Evol. Microbiol.">
        <title>Nitrosopumilus adriaticus sp. nov. and Nitrosopumilus piranensis sp. nov., two ammonia-oxidizing archaea from the Adriatic Sea and members of the class Nitrososphaeria.</title>
        <authorList>
            <person name="Bayer B."/>
            <person name="Vojvoda J."/>
            <person name="Reinthaler T."/>
            <person name="Reyes C."/>
            <person name="Pinto M."/>
            <person name="Herndl G.J."/>
        </authorList>
    </citation>
    <scope>NUCLEOTIDE SEQUENCE [LARGE SCALE GENOMIC DNA]</scope>
    <source>
        <strain evidence="1 2">D3C</strain>
    </source>
</reference>
<evidence type="ECO:0000313" key="1">
    <source>
        <dbReference type="EMBL" id="AJM92007.1"/>
    </source>
</evidence>
<protein>
    <submittedName>
        <fullName evidence="1">Uncharacterized protein</fullName>
    </submittedName>
</protein>
<evidence type="ECO:0000313" key="2">
    <source>
        <dbReference type="Proteomes" id="UP000032027"/>
    </source>
</evidence>
<dbReference type="HOGENOM" id="CLU_3227642_0_0_2"/>
<organism evidence="1 2">
    <name type="scientific">Nitrosopumilus piranensis</name>
    <dbReference type="NCBI Taxonomy" id="1582439"/>
    <lineage>
        <taxon>Archaea</taxon>
        <taxon>Nitrososphaerota</taxon>
        <taxon>Nitrososphaeria</taxon>
        <taxon>Nitrosopumilales</taxon>
        <taxon>Nitrosopumilaceae</taxon>
        <taxon>Nitrosopumilus</taxon>
    </lineage>
</organism>
<dbReference type="Proteomes" id="UP000032027">
    <property type="component" value="Chromosome"/>
</dbReference>